<evidence type="ECO:0000256" key="3">
    <source>
        <dbReference type="ARBA" id="ARBA00022723"/>
    </source>
</evidence>
<keyword evidence="10" id="KW-1185">Reference proteome</keyword>
<feature type="chain" id="PRO_5042096612" description="4-hydroxy-3-methylbut-2-enyl diphosphate reductase" evidence="8">
    <location>
        <begin position="19"/>
        <end position="393"/>
    </location>
</feature>
<keyword evidence="3" id="KW-0479">Metal-binding</keyword>
<comment type="similarity">
    <text evidence="6">Belongs to the IspH family.</text>
</comment>
<reference evidence="9" key="1">
    <citation type="journal article" date="2014" name="Nucleic Acids Res.">
        <title>The evolutionary dynamics of variant antigen genes in Babesia reveal a history of genomic innovation underlying host-parasite interaction.</title>
        <authorList>
            <person name="Jackson A.P."/>
            <person name="Otto T.D."/>
            <person name="Darby A."/>
            <person name="Ramaprasad A."/>
            <person name="Xia D."/>
            <person name="Echaide I.E."/>
            <person name="Farber M."/>
            <person name="Gahlot S."/>
            <person name="Gamble J."/>
            <person name="Gupta D."/>
            <person name="Gupta Y."/>
            <person name="Jackson L."/>
            <person name="Malandrin L."/>
            <person name="Malas T.B."/>
            <person name="Moussa E."/>
            <person name="Nair M."/>
            <person name="Reid A.J."/>
            <person name="Sanders M."/>
            <person name="Sharma J."/>
            <person name="Tracey A."/>
            <person name="Quail M.A."/>
            <person name="Weir W."/>
            <person name="Wastling J.M."/>
            <person name="Hall N."/>
            <person name="Willadsen P."/>
            <person name="Lingelbach K."/>
            <person name="Shiels B."/>
            <person name="Tait A."/>
            <person name="Berriman M."/>
            <person name="Allred D.R."/>
            <person name="Pain A."/>
        </authorList>
    </citation>
    <scope>NUCLEOTIDE SEQUENCE</scope>
    <source>
        <strain evidence="9">1802A</strain>
    </source>
</reference>
<organism evidence="9 10">
    <name type="scientific">Babesia divergens</name>
    <dbReference type="NCBI Taxonomy" id="32595"/>
    <lineage>
        <taxon>Eukaryota</taxon>
        <taxon>Sar</taxon>
        <taxon>Alveolata</taxon>
        <taxon>Apicomplexa</taxon>
        <taxon>Aconoidasida</taxon>
        <taxon>Piroplasmida</taxon>
        <taxon>Babesiidae</taxon>
        <taxon>Babesia</taxon>
    </lineage>
</organism>
<dbReference type="AlphaFoldDB" id="A0AAD9LEF0"/>
<dbReference type="CDD" id="cd13944">
    <property type="entry name" value="lytB_ispH"/>
    <property type="match status" value="1"/>
</dbReference>
<dbReference type="Proteomes" id="UP001195914">
    <property type="component" value="Unassembled WGS sequence"/>
</dbReference>
<protein>
    <recommendedName>
        <fullName evidence="7">4-hydroxy-3-methylbut-2-enyl diphosphate reductase</fullName>
        <ecNumber evidence="7">1.17.7.4</ecNumber>
    </recommendedName>
</protein>
<evidence type="ECO:0000256" key="2">
    <source>
        <dbReference type="ARBA" id="ARBA00022485"/>
    </source>
</evidence>
<keyword evidence="2" id="KW-0004">4Fe-4S</keyword>
<dbReference type="InterPro" id="IPR003451">
    <property type="entry name" value="LytB/IspH"/>
</dbReference>
<dbReference type="Pfam" id="PF02401">
    <property type="entry name" value="LYTB"/>
    <property type="match status" value="1"/>
</dbReference>
<evidence type="ECO:0000256" key="1">
    <source>
        <dbReference type="ARBA" id="ARBA00001966"/>
    </source>
</evidence>
<dbReference type="Gene3D" id="3.40.50.11270">
    <property type="match status" value="1"/>
</dbReference>
<feature type="signal peptide" evidence="8">
    <location>
        <begin position="1"/>
        <end position="18"/>
    </location>
</feature>
<dbReference type="NCBIfam" id="TIGR00216">
    <property type="entry name" value="ispH_lytB"/>
    <property type="match status" value="1"/>
</dbReference>
<dbReference type="GO" id="GO:0051745">
    <property type="term" value="F:4-hydroxy-3-methylbut-2-enyl diphosphate reductase activity"/>
    <property type="evidence" value="ECO:0007669"/>
    <property type="project" value="UniProtKB-EC"/>
</dbReference>
<evidence type="ECO:0000256" key="4">
    <source>
        <dbReference type="ARBA" id="ARBA00023004"/>
    </source>
</evidence>
<keyword evidence="8" id="KW-0732">Signal</keyword>
<accession>A0AAD9LEF0</accession>
<reference evidence="9" key="2">
    <citation type="submission" date="2021-05" db="EMBL/GenBank/DDBJ databases">
        <authorList>
            <person name="Pain A."/>
        </authorList>
    </citation>
    <scope>NUCLEOTIDE SEQUENCE</scope>
    <source>
        <strain evidence="9">1802A</strain>
    </source>
</reference>
<sequence>MHFVLALFLVSIVEECLSIRCPGFLTRCPRSLVAVGPCRRSKHLSGDPALCGLFMLVKGYVCVESVTNSGDKIVYVVSPRGFCEGVERAIRTVQEAVRVFGPPIYVKHEIVHNEFVCNRLREKGVIFVEDLESVPEKSVVIFSAHGVSPAVKELAKQRNFIDIDASCPLVNKVHVYVKKKAEEGYKIVLIGHKNHVETIGTSGEAPESTTIVESVDDVNQLDYAPGTPLFYATQTTLSLDDCKIIRERLIERFPWIETIPSGSICYATTNRQTAVQKVCSISDLVLIVGSKMSSNANRLLDTATLRNVRGYLIPNADAVTPELIGDARKVAVSSSASTPEDLTQGVVEKLSKEPFNFSVDYFEGCDERVPKWRLPRNLENFIKDHDKKEQTSS</sequence>
<comment type="caution">
    <text evidence="9">The sequence shown here is derived from an EMBL/GenBank/DDBJ whole genome shotgun (WGS) entry which is preliminary data.</text>
</comment>
<dbReference type="PANTHER" id="PTHR30426">
    <property type="entry name" value="4-HYDROXY-3-METHYLBUT-2-ENYL DIPHOSPHATE REDUCTASE"/>
    <property type="match status" value="1"/>
</dbReference>
<dbReference type="GO" id="GO:0046872">
    <property type="term" value="F:metal ion binding"/>
    <property type="evidence" value="ECO:0007669"/>
    <property type="project" value="UniProtKB-KW"/>
</dbReference>
<dbReference type="GO" id="GO:0051539">
    <property type="term" value="F:4 iron, 4 sulfur cluster binding"/>
    <property type="evidence" value="ECO:0007669"/>
    <property type="project" value="UniProtKB-KW"/>
</dbReference>
<dbReference type="EC" id="1.17.7.4" evidence="7"/>
<evidence type="ECO:0000313" key="9">
    <source>
        <dbReference type="EMBL" id="KAK1933398.1"/>
    </source>
</evidence>
<dbReference type="GO" id="GO:0019288">
    <property type="term" value="P:isopentenyl diphosphate biosynthetic process, methylerythritol 4-phosphate pathway"/>
    <property type="evidence" value="ECO:0007669"/>
    <property type="project" value="InterPro"/>
</dbReference>
<proteinExistence type="inferred from homology"/>
<evidence type="ECO:0000313" key="10">
    <source>
        <dbReference type="Proteomes" id="UP001195914"/>
    </source>
</evidence>
<evidence type="ECO:0000256" key="8">
    <source>
        <dbReference type="SAM" id="SignalP"/>
    </source>
</evidence>
<dbReference type="EMBL" id="JAHBMH010000073">
    <property type="protein sequence ID" value="KAK1933398.1"/>
    <property type="molecule type" value="Genomic_DNA"/>
</dbReference>
<gene>
    <name evidence="9" type="ORF">X943_003484</name>
</gene>
<evidence type="ECO:0000256" key="5">
    <source>
        <dbReference type="ARBA" id="ARBA00023014"/>
    </source>
</evidence>
<name>A0AAD9LEF0_BABDI</name>
<evidence type="ECO:0000256" key="7">
    <source>
        <dbReference type="ARBA" id="ARBA00047177"/>
    </source>
</evidence>
<keyword evidence="4" id="KW-0408">Iron</keyword>
<dbReference type="HAMAP" id="MF_00191">
    <property type="entry name" value="IspH"/>
    <property type="match status" value="1"/>
</dbReference>
<dbReference type="GO" id="GO:0050992">
    <property type="term" value="P:dimethylallyl diphosphate biosynthetic process"/>
    <property type="evidence" value="ECO:0007669"/>
    <property type="project" value="InterPro"/>
</dbReference>
<dbReference type="Gene3D" id="3.40.1010.20">
    <property type="entry name" value="4-hydroxy-3-methylbut-2-enyl diphosphate reductase, catalytic domain"/>
    <property type="match status" value="2"/>
</dbReference>
<comment type="cofactor">
    <cofactor evidence="1">
        <name>[4Fe-4S] cluster</name>
        <dbReference type="ChEBI" id="CHEBI:49883"/>
    </cofactor>
</comment>
<evidence type="ECO:0000256" key="6">
    <source>
        <dbReference type="ARBA" id="ARBA00046335"/>
    </source>
</evidence>
<dbReference type="PANTHER" id="PTHR30426:SF0">
    <property type="entry name" value="4-HYDROXY-3-METHYLBUT-2-ENYL DIPHOSPHATE REDUCTASE"/>
    <property type="match status" value="1"/>
</dbReference>
<keyword evidence="5" id="KW-0411">Iron-sulfur</keyword>